<feature type="transmembrane region" description="Helical" evidence="7">
    <location>
        <begin position="13"/>
        <end position="34"/>
    </location>
</feature>
<gene>
    <name evidence="9" type="ORF">M3P21_18515</name>
</gene>
<evidence type="ECO:0000256" key="4">
    <source>
        <dbReference type="ARBA" id="ARBA00022692"/>
    </source>
</evidence>
<evidence type="ECO:0000256" key="3">
    <source>
        <dbReference type="ARBA" id="ARBA00022475"/>
    </source>
</evidence>
<dbReference type="PROSITE" id="PS50928">
    <property type="entry name" value="ABC_TM1"/>
    <property type="match status" value="1"/>
</dbReference>
<feature type="transmembrane region" description="Helical" evidence="7">
    <location>
        <begin position="371"/>
        <end position="394"/>
    </location>
</feature>
<dbReference type="RefSeq" id="WP_249712404.1">
    <property type="nucleotide sequence ID" value="NZ_JAMFMB010000030.1"/>
</dbReference>
<feature type="transmembrane region" description="Helical" evidence="7">
    <location>
        <begin position="191"/>
        <end position="208"/>
    </location>
</feature>
<dbReference type="EMBL" id="JAMFMB010000030">
    <property type="protein sequence ID" value="MCL6285528.1"/>
    <property type="molecule type" value="Genomic_DNA"/>
</dbReference>
<evidence type="ECO:0000256" key="2">
    <source>
        <dbReference type="ARBA" id="ARBA00022448"/>
    </source>
</evidence>
<feature type="transmembrane region" description="Helical" evidence="7">
    <location>
        <begin position="220"/>
        <end position="238"/>
    </location>
</feature>
<feature type="transmembrane region" description="Helical" evidence="7">
    <location>
        <begin position="158"/>
        <end position="179"/>
    </location>
</feature>
<dbReference type="PANTHER" id="PTHR43386:SF25">
    <property type="entry name" value="PEPTIDE ABC TRANSPORTER PERMEASE PROTEIN"/>
    <property type="match status" value="1"/>
</dbReference>
<comment type="subcellular location">
    <subcellularLocation>
        <location evidence="1 7">Cell membrane</location>
        <topology evidence="1 7">Multi-pass membrane protein</topology>
    </subcellularLocation>
</comment>
<sequence>MEPLTTFGIIARMFYQFTSVWVALILLFAVSMAFKRRLGLYGKLYDSPIGMIGFGLVMFWVFTGIFGAMDLIVTQDALSQVSGMKNKPPGTPISGAEEGQYAWYLLGGDNLARDVFSRMVKGAWIVVQIAPLATVFAFMVGITLGLPAGYYGGRLDTLLSFLSNLILAFPVILLFYLLVTPEIVATGVPNYMATVLFVFPIVFLAVLLNSRFYTQPKFRTPLLIGVLGVAIWLYLSLISNDGAIVATDTYWIPGIPGILDLFDIPGGVLVVFVSVVFVNSPTVFRIVRGLTLDIKTRDYVAAAQTRGEGPWYIMLWEILPNARGPLIVDFCLRIGYTTILLGTLGFFGLGLPPESPDWGSTINEGRKLLSVYLHPALPPALALLTIVLGLNLLADGLREESLKD</sequence>
<keyword evidence="10" id="KW-1185">Reference proteome</keyword>
<dbReference type="InterPro" id="IPR035906">
    <property type="entry name" value="MetI-like_sf"/>
</dbReference>
<feature type="transmembrane region" description="Helical" evidence="7">
    <location>
        <begin position="123"/>
        <end position="146"/>
    </location>
</feature>
<comment type="caution">
    <text evidence="9">The sequence shown here is derived from an EMBL/GenBank/DDBJ whole genome shotgun (WGS) entry which is preliminary data.</text>
</comment>
<protein>
    <submittedName>
        <fullName evidence="9">ABC transporter permease</fullName>
    </submittedName>
</protein>
<feature type="transmembrane region" description="Helical" evidence="7">
    <location>
        <begin position="258"/>
        <end position="278"/>
    </location>
</feature>
<keyword evidence="3" id="KW-1003">Cell membrane</keyword>
<evidence type="ECO:0000256" key="5">
    <source>
        <dbReference type="ARBA" id="ARBA00022989"/>
    </source>
</evidence>
<keyword evidence="2 7" id="KW-0813">Transport</keyword>
<keyword evidence="4 7" id="KW-0812">Transmembrane</keyword>
<evidence type="ECO:0000256" key="6">
    <source>
        <dbReference type="ARBA" id="ARBA00023136"/>
    </source>
</evidence>
<evidence type="ECO:0000259" key="8">
    <source>
        <dbReference type="PROSITE" id="PS50928"/>
    </source>
</evidence>
<feature type="transmembrane region" description="Helical" evidence="7">
    <location>
        <begin position="330"/>
        <end position="351"/>
    </location>
</feature>
<dbReference type="InterPro" id="IPR000515">
    <property type="entry name" value="MetI-like"/>
</dbReference>
<dbReference type="SUPFAM" id="SSF161098">
    <property type="entry name" value="MetI-like"/>
    <property type="match status" value="1"/>
</dbReference>
<feature type="domain" description="ABC transmembrane type-1" evidence="8">
    <location>
        <begin position="123"/>
        <end position="394"/>
    </location>
</feature>
<accession>A0ABT0Q6S0</accession>
<dbReference type="Pfam" id="PF00528">
    <property type="entry name" value="BPD_transp_1"/>
    <property type="match status" value="1"/>
</dbReference>
<comment type="similarity">
    <text evidence="7">Belongs to the binding-protein-dependent transport system permease family.</text>
</comment>
<feature type="transmembrane region" description="Helical" evidence="7">
    <location>
        <begin position="46"/>
        <end position="69"/>
    </location>
</feature>
<organism evidence="9 10">
    <name type="scientific">Ruegeria spongiae</name>
    <dbReference type="NCBI Taxonomy" id="2942209"/>
    <lineage>
        <taxon>Bacteria</taxon>
        <taxon>Pseudomonadati</taxon>
        <taxon>Pseudomonadota</taxon>
        <taxon>Alphaproteobacteria</taxon>
        <taxon>Rhodobacterales</taxon>
        <taxon>Roseobacteraceae</taxon>
        <taxon>Ruegeria</taxon>
    </lineage>
</organism>
<dbReference type="InterPro" id="IPR050366">
    <property type="entry name" value="BP-dependent_transpt_permease"/>
</dbReference>
<dbReference type="CDD" id="cd06261">
    <property type="entry name" value="TM_PBP2"/>
    <property type="match status" value="1"/>
</dbReference>
<name>A0ABT0Q6S0_9RHOB</name>
<dbReference type="PANTHER" id="PTHR43386">
    <property type="entry name" value="OLIGOPEPTIDE TRANSPORT SYSTEM PERMEASE PROTEIN APPC"/>
    <property type="match status" value="1"/>
</dbReference>
<reference evidence="9" key="1">
    <citation type="submission" date="2022-05" db="EMBL/GenBank/DDBJ databases">
        <authorList>
            <person name="Park J.-S."/>
        </authorList>
    </citation>
    <scope>NUCLEOTIDE SEQUENCE</scope>
    <source>
        <strain evidence="9">2012CJ41-6</strain>
    </source>
</reference>
<evidence type="ECO:0000256" key="1">
    <source>
        <dbReference type="ARBA" id="ARBA00004651"/>
    </source>
</evidence>
<evidence type="ECO:0000313" key="9">
    <source>
        <dbReference type="EMBL" id="MCL6285528.1"/>
    </source>
</evidence>
<keyword evidence="6 7" id="KW-0472">Membrane</keyword>
<dbReference type="Gene3D" id="1.10.3720.10">
    <property type="entry name" value="MetI-like"/>
    <property type="match status" value="1"/>
</dbReference>
<evidence type="ECO:0000313" key="10">
    <source>
        <dbReference type="Proteomes" id="UP001203880"/>
    </source>
</evidence>
<keyword evidence="5 7" id="KW-1133">Transmembrane helix</keyword>
<proteinExistence type="inferred from homology"/>
<dbReference type="Proteomes" id="UP001203880">
    <property type="component" value="Unassembled WGS sequence"/>
</dbReference>
<evidence type="ECO:0000256" key="7">
    <source>
        <dbReference type="RuleBase" id="RU363032"/>
    </source>
</evidence>